<evidence type="ECO:0000256" key="5">
    <source>
        <dbReference type="ARBA" id="ARBA00023242"/>
    </source>
</evidence>
<feature type="domain" description="Homeobox" evidence="11">
    <location>
        <begin position="152"/>
        <end position="212"/>
    </location>
</feature>
<evidence type="ECO:0000256" key="6">
    <source>
        <dbReference type="ARBA" id="ARBA00059738"/>
    </source>
</evidence>
<evidence type="ECO:0000256" key="4">
    <source>
        <dbReference type="ARBA" id="ARBA00023155"/>
    </source>
</evidence>
<dbReference type="InterPro" id="IPR006820">
    <property type="entry name" value="Caudal_activation_dom"/>
</dbReference>
<dbReference type="InterPro" id="IPR017970">
    <property type="entry name" value="Homeobox_CS"/>
</dbReference>
<feature type="compositionally biased region" description="Polar residues" evidence="10">
    <location>
        <begin position="220"/>
        <end position="239"/>
    </location>
</feature>
<dbReference type="Pfam" id="PF00046">
    <property type="entry name" value="Homeodomain"/>
    <property type="match status" value="1"/>
</dbReference>
<dbReference type="CDD" id="cd00086">
    <property type="entry name" value="homeodomain"/>
    <property type="match status" value="1"/>
</dbReference>
<dbReference type="GO" id="GO:0000981">
    <property type="term" value="F:DNA-binding transcription factor activity, RNA polymerase II-specific"/>
    <property type="evidence" value="ECO:0007669"/>
    <property type="project" value="InterPro"/>
</dbReference>
<name>A0A8J6F180_ELECQ</name>
<dbReference type="GO" id="GO:0005634">
    <property type="term" value="C:nucleus"/>
    <property type="evidence" value="ECO:0007669"/>
    <property type="project" value="UniProtKB-SubCell"/>
</dbReference>
<dbReference type="PRINTS" id="PR00031">
    <property type="entry name" value="HTHREPRESSR"/>
</dbReference>
<evidence type="ECO:0000256" key="9">
    <source>
        <dbReference type="RuleBase" id="RU000682"/>
    </source>
</evidence>
<dbReference type="Gene3D" id="1.10.10.60">
    <property type="entry name" value="Homeodomain-like"/>
    <property type="match status" value="1"/>
</dbReference>
<dbReference type="InterPro" id="IPR009057">
    <property type="entry name" value="Homeodomain-like_sf"/>
</dbReference>
<accession>A0A8J6F180</accession>
<dbReference type="SUPFAM" id="SSF46689">
    <property type="entry name" value="Homeodomain-like"/>
    <property type="match status" value="1"/>
</dbReference>
<comment type="function">
    <text evidence="6">Plays a role in transcriptional regulation. Involved in activated KRAS-mediated transcriptional activation of PRKD1. Binds to the PRKD1 promoter. Could play a role in the terminal differentiation of the intestine. Binds preferentially to methylated DNA.</text>
</comment>
<dbReference type="EMBL" id="WNTK01000009">
    <property type="protein sequence ID" value="KAG9478530.1"/>
    <property type="molecule type" value="Genomic_DNA"/>
</dbReference>
<evidence type="ECO:0000259" key="11">
    <source>
        <dbReference type="PROSITE" id="PS50071"/>
    </source>
</evidence>
<keyword evidence="5 8" id="KW-0539">Nucleus</keyword>
<comment type="similarity">
    <text evidence="2">Belongs to the Caudal homeobox family.</text>
</comment>
<dbReference type="GO" id="GO:0030154">
    <property type="term" value="P:cell differentiation"/>
    <property type="evidence" value="ECO:0007669"/>
    <property type="project" value="TreeGrafter"/>
</dbReference>
<keyword evidence="13" id="KW-1185">Reference proteome</keyword>
<evidence type="ECO:0000313" key="12">
    <source>
        <dbReference type="EMBL" id="KAG9478530.1"/>
    </source>
</evidence>
<protein>
    <recommendedName>
        <fullName evidence="7">Homeobox protein CDX-1</fullName>
    </recommendedName>
</protein>
<dbReference type="PANTHER" id="PTHR24332">
    <property type="entry name" value="HOMEOBOX PROTEIN CDX"/>
    <property type="match status" value="1"/>
</dbReference>
<dbReference type="PANTHER" id="PTHR24332:SF15">
    <property type="entry name" value="HOMEOBOX PROTEIN CDX-4"/>
    <property type="match status" value="1"/>
</dbReference>
<dbReference type="Proteomes" id="UP000770717">
    <property type="component" value="Unassembled WGS sequence"/>
</dbReference>
<dbReference type="GO" id="GO:0009887">
    <property type="term" value="P:animal organ morphogenesis"/>
    <property type="evidence" value="ECO:0007669"/>
    <property type="project" value="TreeGrafter"/>
</dbReference>
<proteinExistence type="inferred from homology"/>
<dbReference type="GO" id="GO:0009948">
    <property type="term" value="P:anterior/posterior axis specification"/>
    <property type="evidence" value="ECO:0007669"/>
    <property type="project" value="TreeGrafter"/>
</dbReference>
<evidence type="ECO:0000313" key="13">
    <source>
        <dbReference type="Proteomes" id="UP000770717"/>
    </source>
</evidence>
<dbReference type="InterPro" id="IPR047152">
    <property type="entry name" value="Caudal_homeobox"/>
</dbReference>
<evidence type="ECO:0000256" key="7">
    <source>
        <dbReference type="ARBA" id="ARBA00072021"/>
    </source>
</evidence>
<keyword evidence="3 8" id="KW-0238">DNA-binding</keyword>
<evidence type="ECO:0000256" key="8">
    <source>
        <dbReference type="PROSITE-ProRule" id="PRU00108"/>
    </source>
</evidence>
<evidence type="ECO:0000256" key="10">
    <source>
        <dbReference type="SAM" id="MobiDB-lite"/>
    </source>
</evidence>
<dbReference type="PRINTS" id="PR00024">
    <property type="entry name" value="HOMEOBOX"/>
</dbReference>
<keyword evidence="4 8" id="KW-0371">Homeobox</keyword>
<dbReference type="InterPro" id="IPR000047">
    <property type="entry name" value="HTH_motif"/>
</dbReference>
<dbReference type="InterPro" id="IPR020479">
    <property type="entry name" value="HD_metazoa"/>
</dbReference>
<evidence type="ECO:0000256" key="3">
    <source>
        <dbReference type="ARBA" id="ARBA00023125"/>
    </source>
</evidence>
<reference evidence="12" key="1">
    <citation type="thesis" date="2020" institute="ProQuest LLC" country="789 East Eisenhower Parkway, Ann Arbor, MI, USA">
        <title>Comparative Genomics and Chromosome Evolution.</title>
        <authorList>
            <person name="Mudd A.B."/>
        </authorList>
    </citation>
    <scope>NUCLEOTIDE SEQUENCE</scope>
    <source>
        <strain evidence="12">HN-11 Male</strain>
        <tissue evidence="12">Kidney and liver</tissue>
    </source>
</reference>
<dbReference type="FunFam" id="1.10.10.60:FF:000089">
    <property type="entry name" value="Caudal type homeobox 4"/>
    <property type="match status" value="1"/>
</dbReference>
<feature type="region of interest" description="Disordered" evidence="10">
    <location>
        <begin position="220"/>
        <end position="255"/>
    </location>
</feature>
<dbReference type="Pfam" id="PF04731">
    <property type="entry name" value="Caudal_act"/>
    <property type="match status" value="1"/>
</dbReference>
<dbReference type="PROSITE" id="PS00027">
    <property type="entry name" value="HOMEOBOX_1"/>
    <property type="match status" value="1"/>
</dbReference>
<dbReference type="SMART" id="SM00389">
    <property type="entry name" value="HOX"/>
    <property type="match status" value="1"/>
</dbReference>
<dbReference type="PROSITE" id="PS50071">
    <property type="entry name" value="HOMEOBOX_2"/>
    <property type="match status" value="1"/>
</dbReference>
<feature type="DNA-binding region" description="Homeobox" evidence="8">
    <location>
        <begin position="154"/>
        <end position="213"/>
    </location>
</feature>
<evidence type="ECO:0000256" key="2">
    <source>
        <dbReference type="ARBA" id="ARBA00010341"/>
    </source>
</evidence>
<organism evidence="12 13">
    <name type="scientific">Eleutherodactylus coqui</name>
    <name type="common">Puerto Rican coqui</name>
    <dbReference type="NCBI Taxonomy" id="57060"/>
    <lineage>
        <taxon>Eukaryota</taxon>
        <taxon>Metazoa</taxon>
        <taxon>Chordata</taxon>
        <taxon>Craniata</taxon>
        <taxon>Vertebrata</taxon>
        <taxon>Euteleostomi</taxon>
        <taxon>Amphibia</taxon>
        <taxon>Batrachia</taxon>
        <taxon>Anura</taxon>
        <taxon>Neobatrachia</taxon>
        <taxon>Hyloidea</taxon>
        <taxon>Eleutherodactylidae</taxon>
        <taxon>Eleutherodactylinae</taxon>
        <taxon>Eleutherodactylus</taxon>
        <taxon>Eleutherodactylus</taxon>
    </lineage>
</organism>
<dbReference type="AlphaFoldDB" id="A0A8J6F180"/>
<comment type="subcellular location">
    <subcellularLocation>
        <location evidence="1 8 9">Nucleus</location>
    </subcellularLocation>
</comment>
<dbReference type="GO" id="GO:0000977">
    <property type="term" value="F:RNA polymerase II transcription regulatory region sequence-specific DNA binding"/>
    <property type="evidence" value="ECO:0007669"/>
    <property type="project" value="TreeGrafter"/>
</dbReference>
<sequence length="276" mass="31055">MNITCGHHPGCKDVSMYPLSVRSANSVSNSTGQNYGASQPYFNYVAYHHVPGMDNQAQSCGVWGSQYGSPREDWNTYSASPSNTSTIQPSDLSPNQFPYNSPGYNSPHPSGLGILQSTEGNHTVTISPGSQSQNSYEWMRKTVQSTSTGKTRTKEKYRVVYTDHQRLELEKEFHYSRYITIRRKTELAASLSLSERQIKIWFQNRRAKERKLYKKKMNQFDGTGSLQSDSSSASPNQLCDSLPHTEMPSSLYQPPQFAHNLNNGLQPNNIIQQVTV</sequence>
<dbReference type="OrthoDB" id="6159439at2759"/>
<comment type="caution">
    <text evidence="12">The sequence shown here is derived from an EMBL/GenBank/DDBJ whole genome shotgun (WGS) entry which is preliminary data.</text>
</comment>
<gene>
    <name evidence="12" type="ORF">GDO78_013533</name>
</gene>
<dbReference type="InterPro" id="IPR001356">
    <property type="entry name" value="HD"/>
</dbReference>
<evidence type="ECO:0000256" key="1">
    <source>
        <dbReference type="ARBA" id="ARBA00004123"/>
    </source>
</evidence>